<keyword evidence="2" id="KW-0479">Metal-binding</keyword>
<evidence type="ECO:0000313" key="10">
    <source>
        <dbReference type="EMBL" id="KAK3923517.1"/>
    </source>
</evidence>
<accession>A0AAE1HLK6</accession>
<dbReference type="SMART" id="SM00249">
    <property type="entry name" value="PHD"/>
    <property type="match status" value="1"/>
</dbReference>
<dbReference type="InterPro" id="IPR019786">
    <property type="entry name" value="Zinc_finger_PHD-type_CS"/>
</dbReference>
<dbReference type="GO" id="GO:0008270">
    <property type="term" value="F:zinc ion binding"/>
    <property type="evidence" value="ECO:0007669"/>
    <property type="project" value="UniProtKB-KW"/>
</dbReference>
<dbReference type="InterPro" id="IPR019787">
    <property type="entry name" value="Znf_PHD-finger"/>
</dbReference>
<evidence type="ECO:0000256" key="3">
    <source>
        <dbReference type="ARBA" id="ARBA00022771"/>
    </source>
</evidence>
<evidence type="ECO:0000256" key="6">
    <source>
        <dbReference type="PROSITE-ProRule" id="PRU00146"/>
    </source>
</evidence>
<organism evidence="10 11">
    <name type="scientific">Frankliniella fusca</name>
    <dbReference type="NCBI Taxonomy" id="407009"/>
    <lineage>
        <taxon>Eukaryota</taxon>
        <taxon>Metazoa</taxon>
        <taxon>Ecdysozoa</taxon>
        <taxon>Arthropoda</taxon>
        <taxon>Hexapoda</taxon>
        <taxon>Insecta</taxon>
        <taxon>Pterygota</taxon>
        <taxon>Neoptera</taxon>
        <taxon>Paraneoptera</taxon>
        <taxon>Thysanoptera</taxon>
        <taxon>Terebrantia</taxon>
        <taxon>Thripoidea</taxon>
        <taxon>Thripidae</taxon>
        <taxon>Frankliniella</taxon>
    </lineage>
</organism>
<dbReference type="InterPro" id="IPR013083">
    <property type="entry name" value="Znf_RING/FYVE/PHD"/>
</dbReference>
<dbReference type="PROSITE" id="PS50016">
    <property type="entry name" value="ZF_PHD_2"/>
    <property type="match status" value="1"/>
</dbReference>
<dbReference type="SUPFAM" id="SSF57903">
    <property type="entry name" value="FYVE/PHD zinc finger"/>
    <property type="match status" value="1"/>
</dbReference>
<dbReference type="EMBL" id="JAHWGI010001147">
    <property type="protein sequence ID" value="KAK3923517.1"/>
    <property type="molecule type" value="Genomic_DNA"/>
</dbReference>
<sequence length="268" mass="30328">MSTLKVGKKKETDDEVYCVCRKPFDDRSFMVCCCGCSEWFHGKCVGILEKQEPLVRKLDWHCTVCRSKIVTELQEAIGENQRLELENSNLMLIQIQYLKERSTLLKNINTALKDNSFIPSNGVDSNGVSVCQSHEVVQVAVENGRDGENGGINLEEETETASKREEAKYEKVDVQSNALISDEFSVISLTLDSEVENGMNNSEQPGLSLLFSQNTTNVGERQSQTKRTSSKRHRKSCLSLVKKHKYVDDDDDFDSTPKRIYVSQGLEW</sequence>
<keyword evidence="3 6" id="KW-0863">Zinc-finger</keyword>
<dbReference type="Pfam" id="PF00628">
    <property type="entry name" value="PHD"/>
    <property type="match status" value="1"/>
</dbReference>
<keyword evidence="4" id="KW-0862">Zinc</keyword>
<dbReference type="InterPro" id="IPR011011">
    <property type="entry name" value="Znf_FYVE_PHD"/>
</dbReference>
<keyword evidence="11" id="KW-1185">Reference proteome</keyword>
<evidence type="ECO:0000259" key="9">
    <source>
        <dbReference type="PROSITE" id="PS50016"/>
    </source>
</evidence>
<dbReference type="GO" id="GO:0045893">
    <property type="term" value="P:positive regulation of DNA-templated transcription"/>
    <property type="evidence" value="ECO:0007669"/>
    <property type="project" value="TreeGrafter"/>
</dbReference>
<feature type="coiled-coil region" evidence="7">
    <location>
        <begin position="66"/>
        <end position="93"/>
    </location>
</feature>
<protein>
    <submittedName>
        <fullName evidence="10">Nucleosome-remodeling factor subunit NURF301</fullName>
    </submittedName>
</protein>
<dbReference type="PANTHER" id="PTHR46174:SF1">
    <property type="entry name" value="CXXC-TYPE ZINC FINGER PROTEIN 1"/>
    <property type="match status" value="1"/>
</dbReference>
<comment type="subcellular location">
    <subcellularLocation>
        <location evidence="1">Nucleus</location>
    </subcellularLocation>
</comment>
<comment type="caution">
    <text evidence="10">The sequence shown here is derived from an EMBL/GenBank/DDBJ whole genome shotgun (WGS) entry which is preliminary data.</text>
</comment>
<evidence type="ECO:0000256" key="1">
    <source>
        <dbReference type="ARBA" id="ARBA00004123"/>
    </source>
</evidence>
<dbReference type="PROSITE" id="PS01359">
    <property type="entry name" value="ZF_PHD_1"/>
    <property type="match status" value="1"/>
</dbReference>
<dbReference type="InterPro" id="IPR001965">
    <property type="entry name" value="Znf_PHD"/>
</dbReference>
<evidence type="ECO:0000313" key="11">
    <source>
        <dbReference type="Proteomes" id="UP001219518"/>
    </source>
</evidence>
<dbReference type="InterPro" id="IPR037869">
    <property type="entry name" value="Spp1/CFP1"/>
</dbReference>
<feature type="domain" description="PHD-type" evidence="9">
    <location>
        <begin position="15"/>
        <end position="68"/>
    </location>
</feature>
<feature type="compositionally biased region" description="Polar residues" evidence="8">
    <location>
        <begin position="215"/>
        <end position="227"/>
    </location>
</feature>
<evidence type="ECO:0000256" key="7">
    <source>
        <dbReference type="SAM" id="Coils"/>
    </source>
</evidence>
<evidence type="ECO:0000256" key="2">
    <source>
        <dbReference type="ARBA" id="ARBA00022723"/>
    </source>
</evidence>
<dbReference type="Proteomes" id="UP001219518">
    <property type="component" value="Unassembled WGS sequence"/>
</dbReference>
<reference evidence="10" key="2">
    <citation type="journal article" date="2023" name="BMC Genomics">
        <title>Pest status, molecular evolution, and epigenetic factors derived from the genome assembly of Frankliniella fusca, a thysanopteran phytovirus vector.</title>
        <authorList>
            <person name="Catto M.A."/>
            <person name="Labadie P.E."/>
            <person name="Jacobson A.L."/>
            <person name="Kennedy G.G."/>
            <person name="Srinivasan R."/>
            <person name="Hunt B.G."/>
        </authorList>
    </citation>
    <scope>NUCLEOTIDE SEQUENCE</scope>
    <source>
        <strain evidence="10">PL_HMW_Pooled</strain>
    </source>
</reference>
<feature type="region of interest" description="Disordered" evidence="8">
    <location>
        <begin position="215"/>
        <end position="235"/>
    </location>
</feature>
<evidence type="ECO:0000256" key="4">
    <source>
        <dbReference type="ARBA" id="ARBA00022833"/>
    </source>
</evidence>
<dbReference type="PANTHER" id="PTHR46174">
    <property type="entry name" value="CXXC-TYPE ZINC FINGER PROTEIN 1"/>
    <property type="match status" value="1"/>
</dbReference>
<name>A0AAE1HLK6_9NEOP</name>
<keyword evidence="5" id="KW-0539">Nucleus</keyword>
<keyword evidence="7" id="KW-0175">Coiled coil</keyword>
<dbReference type="GO" id="GO:0048188">
    <property type="term" value="C:Set1C/COMPASS complex"/>
    <property type="evidence" value="ECO:0007669"/>
    <property type="project" value="InterPro"/>
</dbReference>
<dbReference type="Gene3D" id="3.30.40.10">
    <property type="entry name" value="Zinc/RING finger domain, C3HC4 (zinc finger)"/>
    <property type="match status" value="1"/>
</dbReference>
<proteinExistence type="predicted"/>
<evidence type="ECO:0000256" key="8">
    <source>
        <dbReference type="SAM" id="MobiDB-lite"/>
    </source>
</evidence>
<reference evidence="10" key="1">
    <citation type="submission" date="2021-07" db="EMBL/GenBank/DDBJ databases">
        <authorList>
            <person name="Catto M.A."/>
            <person name="Jacobson A."/>
            <person name="Kennedy G."/>
            <person name="Labadie P."/>
            <person name="Hunt B.G."/>
            <person name="Srinivasan R."/>
        </authorList>
    </citation>
    <scope>NUCLEOTIDE SEQUENCE</scope>
    <source>
        <strain evidence="10">PL_HMW_Pooled</strain>
        <tissue evidence="10">Head</tissue>
    </source>
</reference>
<evidence type="ECO:0000256" key="5">
    <source>
        <dbReference type="ARBA" id="ARBA00023242"/>
    </source>
</evidence>
<dbReference type="AlphaFoldDB" id="A0AAE1HLK6"/>
<gene>
    <name evidence="10" type="ORF">KUF71_001925</name>
</gene>